<feature type="domain" description="SLC41A/MgtE integral membrane" evidence="11">
    <location>
        <begin position="211"/>
        <end position="345"/>
    </location>
</feature>
<keyword evidence="7" id="KW-0406">Ion transport</keyword>
<evidence type="ECO:0000256" key="2">
    <source>
        <dbReference type="ARBA" id="ARBA00009749"/>
    </source>
</evidence>
<protein>
    <recommendedName>
        <fullName evidence="11">SLC41A/MgtE integral membrane domain-containing protein</fullName>
    </recommendedName>
</protein>
<reference evidence="12 13" key="1">
    <citation type="journal article" date="2020" name="Fungal Divers.">
        <title>Resolving the Mortierellaceae phylogeny through synthesis of multi-gene phylogenetics and phylogenomics.</title>
        <authorList>
            <person name="Vandepol N."/>
            <person name="Liber J."/>
            <person name="Desiro A."/>
            <person name="Na H."/>
            <person name="Kennedy M."/>
            <person name="Barry K."/>
            <person name="Grigoriev I.V."/>
            <person name="Miller A.N."/>
            <person name="O'Donnell K."/>
            <person name="Stajich J.E."/>
            <person name="Bonito G."/>
        </authorList>
    </citation>
    <scope>NUCLEOTIDE SEQUENCE [LARGE SCALE GENOMIC DNA]</scope>
    <source>
        <strain evidence="12 13">AD045</strain>
    </source>
</reference>
<evidence type="ECO:0000256" key="3">
    <source>
        <dbReference type="ARBA" id="ARBA00022448"/>
    </source>
</evidence>
<evidence type="ECO:0000256" key="4">
    <source>
        <dbReference type="ARBA" id="ARBA00022692"/>
    </source>
</evidence>
<keyword evidence="4 10" id="KW-0812">Transmembrane</keyword>
<dbReference type="PANTHER" id="PTHR16228">
    <property type="entry name" value="DIVALENT CATION TRANSPORTER SOLUTE CARRIER FAMILY 41"/>
    <property type="match status" value="1"/>
</dbReference>
<comment type="similarity">
    <text evidence="2">Belongs to the SLC41A transporter family.</text>
</comment>
<feature type="transmembrane region" description="Helical" evidence="10">
    <location>
        <begin position="170"/>
        <end position="192"/>
    </location>
</feature>
<organism evidence="12 13">
    <name type="scientific">Linnemannia gamsii</name>
    <dbReference type="NCBI Taxonomy" id="64522"/>
    <lineage>
        <taxon>Eukaryota</taxon>
        <taxon>Fungi</taxon>
        <taxon>Fungi incertae sedis</taxon>
        <taxon>Mucoromycota</taxon>
        <taxon>Mortierellomycotina</taxon>
        <taxon>Mortierellomycetes</taxon>
        <taxon>Mortierellales</taxon>
        <taxon>Mortierellaceae</taxon>
        <taxon>Linnemannia</taxon>
    </lineage>
</organism>
<feature type="transmembrane region" description="Helical" evidence="10">
    <location>
        <begin position="356"/>
        <end position="378"/>
    </location>
</feature>
<dbReference type="Proteomes" id="UP001194696">
    <property type="component" value="Unassembled WGS sequence"/>
</dbReference>
<keyword evidence="8 10" id="KW-0472">Membrane</keyword>
<feature type="transmembrane region" description="Helical" evidence="10">
    <location>
        <begin position="523"/>
        <end position="548"/>
    </location>
</feature>
<name>A0ABQ7KDV1_9FUNG</name>
<evidence type="ECO:0000256" key="6">
    <source>
        <dbReference type="ARBA" id="ARBA00022989"/>
    </source>
</evidence>
<dbReference type="InterPro" id="IPR006667">
    <property type="entry name" value="SLC41_membr_dom"/>
</dbReference>
<comment type="caution">
    <text evidence="12">The sequence shown here is derived from an EMBL/GenBank/DDBJ whole genome shotgun (WGS) entry which is preliminary data.</text>
</comment>
<gene>
    <name evidence="12" type="ORF">BGZ96_009424</name>
</gene>
<evidence type="ECO:0000256" key="5">
    <source>
        <dbReference type="ARBA" id="ARBA00022842"/>
    </source>
</evidence>
<evidence type="ECO:0000313" key="12">
    <source>
        <dbReference type="EMBL" id="KAG0296471.1"/>
    </source>
</evidence>
<accession>A0ABQ7KDV1</accession>
<feature type="domain" description="SLC41A/MgtE integral membrane" evidence="11">
    <location>
        <begin position="423"/>
        <end position="542"/>
    </location>
</feature>
<sequence length="561" mass="60085">MPAHNRNSSVTVHTVRAPSGTFSEGEHDSDSETPLTPFNNTIASNNRVSTGATRNSPSMDRSGGISSGAARRMSGLRPQSLSSAGTTGIMLQGETIIAVNNTPASMTGGVLPSSFTASSSDDEPSSPPPKYTAEDLEYSEPAGRPSRHYNRDEEGGLGFRGLESSENDGLLMQASTTLIFAVSGLICAGWLLDVIQHWQVFVDISELIILIPILLNLKGNLEMNLASRLSTAANLGLLDQRASRNAFIKGNLGLLQLQSLAVGSVAGLFSFGLGVVVHPTTNNFNEIALMITASMLCAAMSSFVLGGFMCGLVLVCRRYRINPDNIACPLASSFGDLVTLVILAAVAVFLQKYMNSPLSVLMLVMLLALIPAWVVYVRKNKYVREVAKEGWGPVFAAMVIASSAGLVLERYINQFPGMALISPVLNGLTGNIGSIYASRISTSLHANVKENYRETERTLFLVHIPVQTVFLTVIALLGLGHVQWTVMVVLGYWAVALCLVVVSLAMARWITHVFWNRGYDPDNYALPILTSLLDVIGTVLLVVGFWALSYGDPTSSSAGNP</sequence>
<feature type="region of interest" description="Disordered" evidence="9">
    <location>
        <begin position="110"/>
        <end position="158"/>
    </location>
</feature>
<feature type="transmembrane region" description="Helical" evidence="10">
    <location>
        <begin position="254"/>
        <end position="275"/>
    </location>
</feature>
<feature type="compositionally biased region" description="Polar residues" evidence="9">
    <location>
        <begin position="1"/>
        <end position="12"/>
    </location>
</feature>
<feature type="transmembrane region" description="Helical" evidence="10">
    <location>
        <begin position="490"/>
        <end position="511"/>
    </location>
</feature>
<feature type="transmembrane region" description="Helical" evidence="10">
    <location>
        <begin position="420"/>
        <end position="438"/>
    </location>
</feature>
<dbReference type="SUPFAM" id="SSF161093">
    <property type="entry name" value="MgtE membrane domain-like"/>
    <property type="match status" value="2"/>
</dbReference>
<comment type="subcellular location">
    <subcellularLocation>
        <location evidence="1">Membrane</location>
        <topology evidence="1">Multi-pass membrane protein</topology>
    </subcellularLocation>
</comment>
<evidence type="ECO:0000256" key="7">
    <source>
        <dbReference type="ARBA" id="ARBA00023065"/>
    </source>
</evidence>
<proteinExistence type="inferred from homology"/>
<keyword evidence="13" id="KW-1185">Reference proteome</keyword>
<feature type="transmembrane region" description="Helical" evidence="10">
    <location>
        <begin position="459"/>
        <end position="484"/>
    </location>
</feature>
<feature type="transmembrane region" description="Helical" evidence="10">
    <location>
        <begin position="390"/>
        <end position="408"/>
    </location>
</feature>
<dbReference type="EMBL" id="JAAAIM010000057">
    <property type="protein sequence ID" value="KAG0296471.1"/>
    <property type="molecule type" value="Genomic_DNA"/>
</dbReference>
<feature type="compositionally biased region" description="Polar residues" evidence="9">
    <location>
        <begin position="32"/>
        <end position="59"/>
    </location>
</feature>
<dbReference type="Pfam" id="PF01769">
    <property type="entry name" value="MgtE"/>
    <property type="match status" value="2"/>
</dbReference>
<feature type="region of interest" description="Disordered" evidence="9">
    <location>
        <begin position="1"/>
        <end position="84"/>
    </location>
</feature>
<keyword evidence="5" id="KW-0460">Magnesium</keyword>
<feature type="transmembrane region" description="Helical" evidence="10">
    <location>
        <begin position="287"/>
        <end position="315"/>
    </location>
</feature>
<keyword evidence="3" id="KW-0813">Transport</keyword>
<dbReference type="Gene3D" id="1.10.357.20">
    <property type="entry name" value="SLC41 divalent cation transporters, integral membrane domain"/>
    <property type="match status" value="2"/>
</dbReference>
<dbReference type="PANTHER" id="PTHR16228:SF7">
    <property type="entry name" value="SLC41A_MGTE INTEGRAL MEMBRANE DOMAIN-CONTAINING PROTEIN"/>
    <property type="match status" value="1"/>
</dbReference>
<feature type="transmembrane region" description="Helical" evidence="10">
    <location>
        <begin position="327"/>
        <end position="350"/>
    </location>
</feature>
<evidence type="ECO:0000256" key="10">
    <source>
        <dbReference type="SAM" id="Phobius"/>
    </source>
</evidence>
<evidence type="ECO:0000259" key="11">
    <source>
        <dbReference type="Pfam" id="PF01769"/>
    </source>
</evidence>
<keyword evidence="6 10" id="KW-1133">Transmembrane helix</keyword>
<evidence type="ECO:0000256" key="8">
    <source>
        <dbReference type="ARBA" id="ARBA00023136"/>
    </source>
</evidence>
<dbReference type="InterPro" id="IPR036739">
    <property type="entry name" value="SLC41_membr_dom_sf"/>
</dbReference>
<evidence type="ECO:0000256" key="9">
    <source>
        <dbReference type="SAM" id="MobiDB-lite"/>
    </source>
</evidence>
<evidence type="ECO:0000256" key="1">
    <source>
        <dbReference type="ARBA" id="ARBA00004141"/>
    </source>
</evidence>
<dbReference type="InterPro" id="IPR045349">
    <property type="entry name" value="SLC41A1-3"/>
</dbReference>
<evidence type="ECO:0000313" key="13">
    <source>
        <dbReference type="Proteomes" id="UP001194696"/>
    </source>
</evidence>